<dbReference type="AlphaFoldDB" id="A0A8J3ZHF3"/>
<keyword evidence="3" id="KW-0731">Sigma factor</keyword>
<dbReference type="Pfam" id="PF04542">
    <property type="entry name" value="Sigma70_r2"/>
    <property type="match status" value="1"/>
</dbReference>
<proteinExistence type="inferred from homology"/>
<evidence type="ECO:0000256" key="5">
    <source>
        <dbReference type="ARBA" id="ARBA00023163"/>
    </source>
</evidence>
<evidence type="ECO:0000259" key="7">
    <source>
        <dbReference type="Pfam" id="PF04542"/>
    </source>
</evidence>
<dbReference type="GO" id="GO:0003677">
    <property type="term" value="F:DNA binding"/>
    <property type="evidence" value="ECO:0007669"/>
    <property type="project" value="UniProtKB-KW"/>
</dbReference>
<dbReference type="GO" id="GO:0006352">
    <property type="term" value="P:DNA-templated transcription initiation"/>
    <property type="evidence" value="ECO:0007669"/>
    <property type="project" value="InterPro"/>
</dbReference>
<organism evidence="9 10">
    <name type="scientific">Virgisporangium aurantiacum</name>
    <dbReference type="NCBI Taxonomy" id="175570"/>
    <lineage>
        <taxon>Bacteria</taxon>
        <taxon>Bacillati</taxon>
        <taxon>Actinomycetota</taxon>
        <taxon>Actinomycetes</taxon>
        <taxon>Micromonosporales</taxon>
        <taxon>Micromonosporaceae</taxon>
        <taxon>Virgisporangium</taxon>
    </lineage>
</organism>
<accession>A0A8J3ZHF3</accession>
<dbReference type="PANTHER" id="PTHR43133:SF50">
    <property type="entry name" value="ECF RNA POLYMERASE SIGMA FACTOR SIGM"/>
    <property type="match status" value="1"/>
</dbReference>
<dbReference type="InterPro" id="IPR013249">
    <property type="entry name" value="RNA_pol_sigma70_r4_t2"/>
</dbReference>
<comment type="similarity">
    <text evidence="1">Belongs to the sigma-70 factor family. ECF subfamily.</text>
</comment>
<dbReference type="Gene3D" id="1.10.1740.10">
    <property type="match status" value="1"/>
</dbReference>
<dbReference type="GO" id="GO:0016987">
    <property type="term" value="F:sigma factor activity"/>
    <property type="evidence" value="ECO:0007669"/>
    <property type="project" value="UniProtKB-KW"/>
</dbReference>
<comment type="caution">
    <text evidence="9">The sequence shown here is derived from an EMBL/GenBank/DDBJ whole genome shotgun (WGS) entry which is preliminary data.</text>
</comment>
<evidence type="ECO:0000256" key="3">
    <source>
        <dbReference type="ARBA" id="ARBA00023082"/>
    </source>
</evidence>
<dbReference type="InterPro" id="IPR007627">
    <property type="entry name" value="RNA_pol_sigma70_r2"/>
</dbReference>
<protein>
    <recommendedName>
        <fullName evidence="11">RNA polymerase sigma-70 factor, ECF subfamily</fullName>
    </recommendedName>
</protein>
<dbReference type="InterPro" id="IPR036388">
    <property type="entry name" value="WH-like_DNA-bd_sf"/>
</dbReference>
<sequence length="192" mass="21267">MSPPVRDRDRGTLEPVPATGASATGASAVAGFDEFYAANFDSLTLQLCAYTGDLAFAQDLVQDAFCRALPRWQTISMYDNPTAWVRRVAWNLAKNRFRQVRRAFAAAARMRPATVDAPTADRVDLVRALAKVPARARRVFILYHIADLSIADIAVQEQAAENTVKSWLRRARLVLAEELAEKWTEDDGAGSR</sequence>
<evidence type="ECO:0000256" key="6">
    <source>
        <dbReference type="SAM" id="MobiDB-lite"/>
    </source>
</evidence>
<dbReference type="NCBIfam" id="TIGR02937">
    <property type="entry name" value="sigma70-ECF"/>
    <property type="match status" value="1"/>
</dbReference>
<dbReference type="InterPro" id="IPR013324">
    <property type="entry name" value="RNA_pol_sigma_r3/r4-like"/>
</dbReference>
<evidence type="ECO:0000259" key="8">
    <source>
        <dbReference type="Pfam" id="PF08281"/>
    </source>
</evidence>
<dbReference type="InterPro" id="IPR039425">
    <property type="entry name" value="RNA_pol_sigma-70-like"/>
</dbReference>
<dbReference type="InterPro" id="IPR013325">
    <property type="entry name" value="RNA_pol_sigma_r2"/>
</dbReference>
<dbReference type="SUPFAM" id="SSF88946">
    <property type="entry name" value="Sigma2 domain of RNA polymerase sigma factors"/>
    <property type="match status" value="1"/>
</dbReference>
<evidence type="ECO:0000256" key="1">
    <source>
        <dbReference type="ARBA" id="ARBA00010641"/>
    </source>
</evidence>
<name>A0A8J3ZHF3_9ACTN</name>
<keyword evidence="10" id="KW-1185">Reference proteome</keyword>
<dbReference type="SUPFAM" id="SSF88659">
    <property type="entry name" value="Sigma3 and sigma4 domains of RNA polymerase sigma factors"/>
    <property type="match status" value="1"/>
</dbReference>
<evidence type="ECO:0000256" key="2">
    <source>
        <dbReference type="ARBA" id="ARBA00023015"/>
    </source>
</evidence>
<evidence type="ECO:0000313" key="9">
    <source>
        <dbReference type="EMBL" id="GIJ64187.1"/>
    </source>
</evidence>
<feature type="domain" description="RNA polymerase sigma factor 70 region 4 type 2" evidence="8">
    <location>
        <begin position="124"/>
        <end position="173"/>
    </location>
</feature>
<keyword evidence="4" id="KW-0238">DNA-binding</keyword>
<dbReference type="Gene3D" id="1.10.10.10">
    <property type="entry name" value="Winged helix-like DNA-binding domain superfamily/Winged helix DNA-binding domain"/>
    <property type="match status" value="1"/>
</dbReference>
<evidence type="ECO:0000313" key="10">
    <source>
        <dbReference type="Proteomes" id="UP000612585"/>
    </source>
</evidence>
<dbReference type="Proteomes" id="UP000612585">
    <property type="component" value="Unassembled WGS sequence"/>
</dbReference>
<dbReference type="PANTHER" id="PTHR43133">
    <property type="entry name" value="RNA POLYMERASE ECF-TYPE SIGMA FACTO"/>
    <property type="match status" value="1"/>
</dbReference>
<dbReference type="EMBL" id="BOPG01000110">
    <property type="protein sequence ID" value="GIJ64187.1"/>
    <property type="molecule type" value="Genomic_DNA"/>
</dbReference>
<keyword evidence="5" id="KW-0804">Transcription</keyword>
<gene>
    <name evidence="9" type="ORF">Vau01_117030</name>
</gene>
<reference evidence="9" key="1">
    <citation type="submission" date="2021-01" db="EMBL/GenBank/DDBJ databases">
        <title>Whole genome shotgun sequence of Virgisporangium aurantiacum NBRC 16421.</title>
        <authorList>
            <person name="Komaki H."/>
            <person name="Tamura T."/>
        </authorList>
    </citation>
    <scope>NUCLEOTIDE SEQUENCE</scope>
    <source>
        <strain evidence="9">NBRC 16421</strain>
    </source>
</reference>
<feature type="region of interest" description="Disordered" evidence="6">
    <location>
        <begin position="1"/>
        <end position="21"/>
    </location>
</feature>
<dbReference type="InterPro" id="IPR014284">
    <property type="entry name" value="RNA_pol_sigma-70_dom"/>
</dbReference>
<evidence type="ECO:0000256" key="4">
    <source>
        <dbReference type="ARBA" id="ARBA00023125"/>
    </source>
</evidence>
<dbReference type="CDD" id="cd06171">
    <property type="entry name" value="Sigma70_r4"/>
    <property type="match status" value="1"/>
</dbReference>
<feature type="domain" description="RNA polymerase sigma-70 region 2" evidence="7">
    <location>
        <begin position="49"/>
        <end position="102"/>
    </location>
</feature>
<evidence type="ECO:0008006" key="11">
    <source>
        <dbReference type="Google" id="ProtNLM"/>
    </source>
</evidence>
<keyword evidence="2" id="KW-0805">Transcription regulation</keyword>
<dbReference type="Pfam" id="PF08281">
    <property type="entry name" value="Sigma70_r4_2"/>
    <property type="match status" value="1"/>
</dbReference>
<feature type="compositionally biased region" description="Basic and acidic residues" evidence="6">
    <location>
        <begin position="1"/>
        <end position="12"/>
    </location>
</feature>